<evidence type="ECO:0000256" key="1">
    <source>
        <dbReference type="ARBA" id="ARBA00000316"/>
    </source>
</evidence>
<feature type="modified residue" description="N6-(pyridoxal phosphate)lysine" evidence="5 6">
    <location>
        <position position="37"/>
    </location>
</feature>
<dbReference type="GO" id="GO:0030632">
    <property type="term" value="P:D-alanine biosynthetic process"/>
    <property type="evidence" value="ECO:0007669"/>
    <property type="project" value="UniProtKB-UniRule"/>
</dbReference>
<reference evidence="9 10" key="1">
    <citation type="submission" date="2017-03" db="EMBL/GenBank/DDBJ databases">
        <title>Draft Genome sequence of Marispirochaeta sp. strain JC444.</title>
        <authorList>
            <person name="Shivani Y."/>
            <person name="Subhash Y."/>
            <person name="Sasikala C."/>
            <person name="Ramana C."/>
        </authorList>
    </citation>
    <scope>NUCLEOTIDE SEQUENCE [LARGE SCALE GENOMIC DNA]</scope>
    <source>
        <strain evidence="9 10">JC444</strain>
    </source>
</reference>
<comment type="function">
    <text evidence="5">Catalyzes the interconversion of L-alanine and D-alanine. May also act on other amino acids.</text>
</comment>
<dbReference type="Pfam" id="PF00842">
    <property type="entry name" value="Ala_racemase_C"/>
    <property type="match status" value="1"/>
</dbReference>
<comment type="pathway">
    <text evidence="5">Amino-acid biosynthesis; D-alanine biosynthesis; D-alanine from L-alanine: step 1/1.</text>
</comment>
<evidence type="ECO:0000256" key="6">
    <source>
        <dbReference type="PIRSR" id="PIRSR600821-50"/>
    </source>
</evidence>
<comment type="caution">
    <text evidence="9">The sequence shown here is derived from an EMBL/GenBank/DDBJ whole genome shotgun (WGS) entry which is preliminary data.</text>
</comment>
<dbReference type="PRINTS" id="PR00992">
    <property type="entry name" value="ALARACEMASE"/>
</dbReference>
<dbReference type="SMART" id="SM01005">
    <property type="entry name" value="Ala_racemase_C"/>
    <property type="match status" value="1"/>
</dbReference>
<evidence type="ECO:0000259" key="8">
    <source>
        <dbReference type="SMART" id="SM01005"/>
    </source>
</evidence>
<dbReference type="FunFam" id="3.20.20.10:FF:000002">
    <property type="entry name" value="Alanine racemase"/>
    <property type="match status" value="1"/>
</dbReference>
<keyword evidence="3 5" id="KW-0663">Pyridoxal phosphate</keyword>
<evidence type="ECO:0000256" key="4">
    <source>
        <dbReference type="ARBA" id="ARBA00023235"/>
    </source>
</evidence>
<dbReference type="NCBIfam" id="TIGR00492">
    <property type="entry name" value="alr"/>
    <property type="match status" value="1"/>
</dbReference>
<comment type="cofactor">
    <cofactor evidence="2 5 6">
        <name>pyridoxal 5'-phosphate</name>
        <dbReference type="ChEBI" id="CHEBI:597326"/>
    </cofactor>
</comment>
<dbReference type="Proteomes" id="UP000192343">
    <property type="component" value="Unassembled WGS sequence"/>
</dbReference>
<gene>
    <name evidence="9" type="ORF">B4O97_08780</name>
</gene>
<evidence type="ECO:0000256" key="5">
    <source>
        <dbReference type="HAMAP-Rule" id="MF_01201"/>
    </source>
</evidence>
<dbReference type="STRING" id="1963862.B4O97_08780"/>
<dbReference type="SUPFAM" id="SSF51419">
    <property type="entry name" value="PLP-binding barrel"/>
    <property type="match status" value="1"/>
</dbReference>
<dbReference type="InterPro" id="IPR020622">
    <property type="entry name" value="Ala_racemase_pyridoxalP-BS"/>
</dbReference>
<dbReference type="Pfam" id="PF01168">
    <property type="entry name" value="Ala_racemase_N"/>
    <property type="match status" value="1"/>
</dbReference>
<dbReference type="InterPro" id="IPR029066">
    <property type="entry name" value="PLP-binding_barrel"/>
</dbReference>
<dbReference type="GO" id="GO:0030170">
    <property type="term" value="F:pyridoxal phosphate binding"/>
    <property type="evidence" value="ECO:0007669"/>
    <property type="project" value="UniProtKB-UniRule"/>
</dbReference>
<accession>A0A1Y1RYZ8</accession>
<dbReference type="HAMAP" id="MF_01201">
    <property type="entry name" value="Ala_racemase"/>
    <property type="match status" value="1"/>
</dbReference>
<dbReference type="InterPro" id="IPR009006">
    <property type="entry name" value="Ala_racemase/Decarboxylase_C"/>
</dbReference>
<dbReference type="OrthoDB" id="9813814at2"/>
<dbReference type="PANTHER" id="PTHR30511">
    <property type="entry name" value="ALANINE RACEMASE"/>
    <property type="match status" value="1"/>
</dbReference>
<dbReference type="PROSITE" id="PS00395">
    <property type="entry name" value="ALANINE_RACEMASE"/>
    <property type="match status" value="1"/>
</dbReference>
<protein>
    <recommendedName>
        <fullName evidence="5">Alanine racemase</fullName>
        <ecNumber evidence="5">5.1.1.1</ecNumber>
    </recommendedName>
</protein>
<dbReference type="SUPFAM" id="SSF50621">
    <property type="entry name" value="Alanine racemase C-terminal domain-like"/>
    <property type="match status" value="1"/>
</dbReference>
<evidence type="ECO:0000256" key="2">
    <source>
        <dbReference type="ARBA" id="ARBA00001933"/>
    </source>
</evidence>
<keyword evidence="10" id="KW-1185">Reference proteome</keyword>
<comment type="similarity">
    <text evidence="5">Belongs to the alanine racemase family.</text>
</comment>
<feature type="active site" description="Proton acceptor; specific for D-alanine" evidence="5">
    <location>
        <position position="37"/>
    </location>
</feature>
<dbReference type="UniPathway" id="UPA00042">
    <property type="reaction ID" value="UER00497"/>
</dbReference>
<evidence type="ECO:0000313" key="10">
    <source>
        <dbReference type="Proteomes" id="UP000192343"/>
    </source>
</evidence>
<dbReference type="EC" id="5.1.1.1" evidence="5"/>
<dbReference type="GO" id="GO:0008784">
    <property type="term" value="F:alanine racemase activity"/>
    <property type="evidence" value="ECO:0007669"/>
    <property type="project" value="UniProtKB-UniRule"/>
</dbReference>
<evidence type="ECO:0000256" key="7">
    <source>
        <dbReference type="PIRSR" id="PIRSR600821-52"/>
    </source>
</evidence>
<dbReference type="CDD" id="cd00430">
    <property type="entry name" value="PLPDE_III_AR"/>
    <property type="match status" value="1"/>
</dbReference>
<keyword evidence="4 5" id="KW-0413">Isomerase</keyword>
<name>A0A1Y1RYZ8_9SPIO</name>
<feature type="domain" description="Alanine racemase C-terminal" evidence="8">
    <location>
        <begin position="243"/>
        <end position="372"/>
    </location>
</feature>
<comment type="catalytic activity">
    <reaction evidence="1 5">
        <text>L-alanine = D-alanine</text>
        <dbReference type="Rhea" id="RHEA:20249"/>
        <dbReference type="ChEBI" id="CHEBI:57416"/>
        <dbReference type="ChEBI" id="CHEBI:57972"/>
        <dbReference type="EC" id="5.1.1.1"/>
    </reaction>
</comment>
<feature type="binding site" evidence="5 7">
    <location>
        <position position="135"/>
    </location>
    <ligand>
        <name>substrate</name>
    </ligand>
</feature>
<feature type="active site" description="Proton acceptor; specific for L-alanine" evidence="5">
    <location>
        <position position="264"/>
    </location>
</feature>
<dbReference type="EMBL" id="MWQY01000008">
    <property type="protein sequence ID" value="ORC35724.1"/>
    <property type="molecule type" value="Genomic_DNA"/>
</dbReference>
<dbReference type="Gene3D" id="3.20.20.10">
    <property type="entry name" value="Alanine racemase"/>
    <property type="match status" value="1"/>
</dbReference>
<dbReference type="AlphaFoldDB" id="A0A1Y1RYZ8"/>
<dbReference type="PANTHER" id="PTHR30511:SF0">
    <property type="entry name" value="ALANINE RACEMASE, CATABOLIC-RELATED"/>
    <property type="match status" value="1"/>
</dbReference>
<feature type="binding site" evidence="5 7">
    <location>
        <position position="312"/>
    </location>
    <ligand>
        <name>substrate</name>
    </ligand>
</feature>
<dbReference type="Gene3D" id="2.40.37.10">
    <property type="entry name" value="Lyase, Ornithine Decarboxylase, Chain A, domain 1"/>
    <property type="match status" value="1"/>
</dbReference>
<evidence type="ECO:0000256" key="3">
    <source>
        <dbReference type="ARBA" id="ARBA00022898"/>
    </source>
</evidence>
<organism evidence="9 10">
    <name type="scientific">Marispirochaeta aestuarii</name>
    <dbReference type="NCBI Taxonomy" id="1963862"/>
    <lineage>
        <taxon>Bacteria</taxon>
        <taxon>Pseudomonadati</taxon>
        <taxon>Spirochaetota</taxon>
        <taxon>Spirochaetia</taxon>
        <taxon>Spirochaetales</taxon>
        <taxon>Spirochaetaceae</taxon>
        <taxon>Marispirochaeta</taxon>
    </lineage>
</organism>
<dbReference type="InterPro" id="IPR001608">
    <property type="entry name" value="Ala_racemase_N"/>
</dbReference>
<dbReference type="GO" id="GO:0005829">
    <property type="term" value="C:cytosol"/>
    <property type="evidence" value="ECO:0007669"/>
    <property type="project" value="TreeGrafter"/>
</dbReference>
<proteinExistence type="inferred from homology"/>
<dbReference type="InterPro" id="IPR000821">
    <property type="entry name" value="Ala_racemase"/>
</dbReference>
<evidence type="ECO:0000313" key="9">
    <source>
        <dbReference type="EMBL" id="ORC35724.1"/>
    </source>
</evidence>
<sequence length="373" mass="40652">MSRLPLTRVYISLKNLDHNLSLLRELAGGRPLWPAIKADAYGHGARIVASHLVSRGVDTFGVAQVQEALELAENGIDARFIILSPDLGDTAQEIAAHGFEPVVATDIQLRALSREALRQGRDIRVHLKFDTGMGRVGFCPREADTVLARIAGYPGLKIAGFMSHFPRADEGDPEYSLEQLGRFRDLVEKTADFRDFETHMANSAAIFDVSGACFDACRPGIALYGLKPSSEIRNPRVDELKPVLSWKTAITQLKEVSPGTGLSYGHSYITSRQSLIATVPVGYGDGLARALSNRIEMLVGGRRCRQVGTICMDQCLIDVSPLRGRVEEGDEVVIIGAQADQFIGAGEQAEVLGTINYEIVTRISGRVPRLAEK</sequence>
<dbReference type="RefSeq" id="WP_083050097.1">
    <property type="nucleotide sequence ID" value="NZ_MWQY01000008.1"/>
</dbReference>
<dbReference type="InterPro" id="IPR011079">
    <property type="entry name" value="Ala_racemase_C"/>
</dbReference>